<dbReference type="Proteomes" id="UP000002899">
    <property type="component" value="Chromosome I"/>
</dbReference>
<proteinExistence type="predicted"/>
<name>I7IFR8_BABMR</name>
<dbReference type="GO" id="GO:0042273">
    <property type="term" value="P:ribosomal large subunit biogenesis"/>
    <property type="evidence" value="ECO:0007669"/>
    <property type="project" value="TreeGrafter"/>
</dbReference>
<evidence type="ECO:0000259" key="1">
    <source>
        <dbReference type="PROSITE" id="PS00028"/>
    </source>
</evidence>
<dbReference type="EMBL" id="FO082871">
    <property type="protein sequence ID" value="CCF73016.1"/>
    <property type="molecule type" value="Genomic_DNA"/>
</dbReference>
<dbReference type="InterPro" id="IPR013087">
    <property type="entry name" value="Znf_C2H2_type"/>
</dbReference>
<organism evidence="2 3">
    <name type="scientific">Babesia microti (strain RI)</name>
    <dbReference type="NCBI Taxonomy" id="1133968"/>
    <lineage>
        <taxon>Eukaryota</taxon>
        <taxon>Sar</taxon>
        <taxon>Alveolata</taxon>
        <taxon>Apicomplexa</taxon>
        <taxon>Aconoidasida</taxon>
        <taxon>Piroplasmida</taxon>
        <taxon>Babesiidae</taxon>
        <taxon>Babesia</taxon>
    </lineage>
</organism>
<evidence type="ECO:0000313" key="3">
    <source>
        <dbReference type="Proteomes" id="UP000002899"/>
    </source>
</evidence>
<dbReference type="Pfam" id="PF12756">
    <property type="entry name" value="zf-C2H2_2"/>
    <property type="match status" value="1"/>
</dbReference>
<dbReference type="InterPro" id="IPR041661">
    <property type="entry name" value="ZN622/Rei1/Reh1_Znf-C2H2"/>
</dbReference>
<sequence length="403" mass="46698">MSGTISFSKGLADISALDSNKSTSDISTRRFSDNGITEVSEKKLCTTCNEYIEAANFRGHFKCEWHRYNMYRKQKQLSPIDFDMFLEREEMAKQQALIVKQKGQDHIKHKVHSCPLDLNSRNDTTLHSDLDENVVKKKGTKNRVNAIKYCAGMSIFNAKFIGNPNDALNFMIKHNGFYLPEAEYISNLAGLLEYLGNIVFIGNECLYCGRIFSTLYAVWHHMEAKGHQKIPYEMIEEIYQFYDFTPSYAKLLKNRGDLVNVAGSDINFTSVDGDIDDEWEDISDIDGYDEQIIKPEYNEPQILKIYSKYNLRPAMIDENNNLTLPDGREVVNRSTAYVYKQHLRPIRMFSGALLMSKSANNRICKEDFKGKISWLRDKIRQNIHKDVRSYKLFKVRSQNIIFK</sequence>
<protein>
    <submittedName>
        <fullName evidence="2">REI1, pre-60S factor REI1</fullName>
    </submittedName>
</protein>
<gene>
    <name evidence="2" type="ORF">BMR1_01G02810</name>
</gene>
<dbReference type="GO" id="GO:0030687">
    <property type="term" value="C:preribosome, large subunit precursor"/>
    <property type="evidence" value="ECO:0007669"/>
    <property type="project" value="TreeGrafter"/>
</dbReference>
<keyword evidence="3" id="KW-1185">Reference proteome</keyword>
<reference evidence="2 3" key="3">
    <citation type="journal article" date="2016" name="Sci. Rep.">
        <title>Genome-wide diversity and gene expression profiling of Babesia microti isolates identify polymorphic genes that mediate host-pathogen interactions.</title>
        <authorList>
            <person name="Silva J.C."/>
            <person name="Cornillot E."/>
            <person name="McCracken C."/>
            <person name="Usmani-Brown S."/>
            <person name="Dwivedi A."/>
            <person name="Ifeonu O.O."/>
            <person name="Crabtree J."/>
            <person name="Gotia H.T."/>
            <person name="Virji A.Z."/>
            <person name="Reynes C."/>
            <person name="Colinge J."/>
            <person name="Kumar V."/>
            <person name="Lawres L."/>
            <person name="Pazzi J.E."/>
            <person name="Pablo J.V."/>
            <person name="Hung C."/>
            <person name="Brancato J."/>
            <person name="Kumari P."/>
            <person name="Orvis J."/>
            <person name="Tretina K."/>
            <person name="Chibucos M."/>
            <person name="Ott S."/>
            <person name="Sadzewicz L."/>
            <person name="Sengamalay N."/>
            <person name="Shetty A.C."/>
            <person name="Su Q."/>
            <person name="Tallon L."/>
            <person name="Fraser C.M."/>
            <person name="Frutos R."/>
            <person name="Molina D.M."/>
            <person name="Krause P.J."/>
            <person name="Ben Mamoun C."/>
        </authorList>
    </citation>
    <scope>NUCLEOTIDE SEQUENCE [LARGE SCALE GENOMIC DNA]</scope>
    <source>
        <strain evidence="2 3">RI</strain>
    </source>
</reference>
<reference evidence="2 3" key="2">
    <citation type="journal article" date="2013" name="PLoS ONE">
        <title>Whole genome mapping and re-organization of the nuclear and mitochondrial genomes of Babesia microti isolates.</title>
        <authorList>
            <person name="Cornillot E."/>
            <person name="Dassouli A."/>
            <person name="Garg A."/>
            <person name="Pachikara N."/>
            <person name="Randazzo S."/>
            <person name="Depoix D."/>
            <person name="Carcy B."/>
            <person name="Delbecq S."/>
            <person name="Frutos R."/>
            <person name="Silva J.C."/>
            <person name="Sutton R."/>
            <person name="Krause P.J."/>
            <person name="Mamoun C.B."/>
        </authorList>
    </citation>
    <scope>NUCLEOTIDE SEQUENCE [LARGE SCALE GENOMIC DNA]</scope>
    <source>
        <strain evidence="2 3">RI</strain>
    </source>
</reference>
<dbReference type="PANTHER" id="PTHR13182">
    <property type="entry name" value="ZINC FINGER PROTEIN 622"/>
    <property type="match status" value="1"/>
</dbReference>
<dbReference type="GeneID" id="24423634"/>
<dbReference type="PANTHER" id="PTHR13182:SF8">
    <property type="entry name" value="CYTOPLASMIC 60S SUBUNIT BIOGENESIS FACTOR ZNF622"/>
    <property type="match status" value="1"/>
</dbReference>
<feature type="domain" description="C2H2-type" evidence="1">
    <location>
        <begin position="205"/>
        <end position="227"/>
    </location>
</feature>
<dbReference type="PROSITE" id="PS00028">
    <property type="entry name" value="ZINC_FINGER_C2H2_1"/>
    <property type="match status" value="1"/>
</dbReference>
<dbReference type="RefSeq" id="XP_012647625.1">
    <property type="nucleotide sequence ID" value="XM_012792171.1"/>
</dbReference>
<evidence type="ECO:0000313" key="2">
    <source>
        <dbReference type="EMBL" id="CCF73016.1"/>
    </source>
</evidence>
<reference evidence="2 3" key="1">
    <citation type="journal article" date="2012" name="Nucleic Acids Res.">
        <title>Sequencing of the smallest Apicomplexan genome from the human pathogen Babesia microti.</title>
        <authorList>
            <person name="Cornillot E."/>
            <person name="Hadj-Kaddour K."/>
            <person name="Dassouli A."/>
            <person name="Noel B."/>
            <person name="Ranwez V."/>
            <person name="Vacherie B."/>
            <person name="Augagneur Y."/>
            <person name="Bres V."/>
            <person name="Duclos A."/>
            <person name="Randazzo S."/>
            <person name="Carcy B."/>
            <person name="Debierre-Grockiego F."/>
            <person name="Delbecq S."/>
            <person name="Moubri-Menage K."/>
            <person name="Shams-Eldin H."/>
            <person name="Usmani-Brown S."/>
            <person name="Bringaud F."/>
            <person name="Wincker P."/>
            <person name="Vivares C.P."/>
            <person name="Schwarz R.T."/>
            <person name="Schetters T.P."/>
            <person name="Krause P.J."/>
            <person name="Gorenflot A."/>
            <person name="Berry V."/>
            <person name="Barbe V."/>
            <person name="Ben Mamoun C."/>
        </authorList>
    </citation>
    <scope>NUCLEOTIDE SEQUENCE [LARGE SCALE GENOMIC DNA]</scope>
    <source>
        <strain evidence="2 3">RI</strain>
    </source>
</reference>
<dbReference type="OrthoDB" id="19329at2759"/>
<dbReference type="InterPro" id="IPR040025">
    <property type="entry name" value="Znf622/Rei1/Reh1"/>
</dbReference>
<dbReference type="VEuPathDB" id="PiroplasmaDB:BMR1_01G02810"/>
<accession>I7IFR8</accession>
<dbReference type="AlphaFoldDB" id="I7IFR8"/>
<dbReference type="KEGG" id="bmic:BMR1_01G02810"/>
<dbReference type="OMA" id="SHMICKS"/>